<gene>
    <name evidence="1" type="ORF">TEGL_21570</name>
</gene>
<dbReference type="Proteomes" id="UP001348492">
    <property type="component" value="Chromosome"/>
</dbReference>
<proteinExistence type="predicted"/>
<accession>A0ABZ2EW54</accession>
<evidence type="ECO:0000313" key="1">
    <source>
        <dbReference type="EMBL" id="WWD83743.1"/>
    </source>
</evidence>
<evidence type="ECO:0008006" key="3">
    <source>
        <dbReference type="Google" id="ProtNLM"/>
    </source>
</evidence>
<dbReference type="NCBIfam" id="TIGR02670">
    <property type="entry name" value="cas_csx8"/>
    <property type="match status" value="1"/>
</dbReference>
<organism evidence="1 2">
    <name type="scientific">Terrisporobacter glycolicus ATCC 14880 = DSM 1288</name>
    <dbReference type="NCBI Taxonomy" id="1121315"/>
    <lineage>
        <taxon>Bacteria</taxon>
        <taxon>Bacillati</taxon>
        <taxon>Bacillota</taxon>
        <taxon>Clostridia</taxon>
        <taxon>Peptostreptococcales</taxon>
        <taxon>Peptostreptococcaceae</taxon>
        <taxon>Terrisporobacter</taxon>
    </lineage>
</organism>
<evidence type="ECO:0000313" key="2">
    <source>
        <dbReference type="Proteomes" id="UP001348492"/>
    </source>
</evidence>
<name>A0ABZ2EW54_9FIRM</name>
<keyword evidence="2" id="KW-1185">Reference proteome</keyword>
<dbReference type="EMBL" id="CP117523">
    <property type="protein sequence ID" value="WWD83743.1"/>
    <property type="molecule type" value="Genomic_DNA"/>
</dbReference>
<protein>
    <recommendedName>
        <fullName evidence="3">CRISPR-associated protein Csx8 (Provisional)</fullName>
    </recommendedName>
</protein>
<sequence>MKTMLQDNEKFDIKLEPSDWRFSASILGLIEYFESIDPLNDFHEIEEDSILYNSNSITKEKYLNFVEKKYGQDLHHKFVEDRVRYFSKIDNDEIDLEKIKEINARFSKNASGNTIMENVFKKTKFDGSNSEEILSLIESNREELICETFRNKKDMYANFCNTNQMLNDDQNYCRLLGYCIDAGKKGKSIGYAFNANSFAGQDICEFDFIPFAFINDRESIFINDNYEINRLSNTKKILEAKIKNDSNTEGKYKSARYFLFKGIIESSDFIDYDVEVIVKNRDKDYFETLYIRKPSIEILRAIGKSKIDYNSLCFSYKITDDYYIDIYRKVMDSILNNILLDEIIDLLLKENRNNYKINQLLRINDLIRGGAMMNSKKVLDARMVSKIHACAKAVKGKIQENKLESYRQKLISSIIFKDYDRVCQILLQLSQYSDTYFSFADDLFIDFEENKDIAYMFINSLGKSYEPNDKGLVDIKSEVKEGK</sequence>
<reference evidence="1 2" key="1">
    <citation type="journal article" date="2023" name="PLoS ONE">
        <title>Genome-based metabolic and phylogenomic analysis of three Terrisporobacter species.</title>
        <authorList>
            <person name="Boer T."/>
            <person name="Bengelsdorf F.R."/>
            <person name="Bomeke M."/>
            <person name="Daniel R."/>
            <person name="Poehlein A."/>
        </authorList>
    </citation>
    <scope>NUCLEOTIDE SEQUENCE [LARGE SCALE GENOMIC DNA]</scope>
    <source>
        <strain evidence="1 2">DSM 1288</strain>
    </source>
</reference>
<dbReference type="InterPro" id="IPR013487">
    <property type="entry name" value="CRISPR-assoc_prot_Csx8"/>
</dbReference>
<dbReference type="Pfam" id="PF09657">
    <property type="entry name" value="Cas_Csx8"/>
    <property type="match status" value="1"/>
</dbReference>